<gene>
    <name evidence="3" type="ORF">HKW66_Vig0244010</name>
</gene>
<name>A0A8T0KYJ9_PHAAN</name>
<dbReference type="Pfam" id="PF22656">
    <property type="entry name" value="At5g48480-like_N"/>
    <property type="match status" value="1"/>
</dbReference>
<evidence type="ECO:0000313" key="3">
    <source>
        <dbReference type="EMBL" id="KAG2404754.1"/>
    </source>
</evidence>
<comment type="caution">
    <text evidence="3">The sequence shown here is derived from an EMBL/GenBank/DDBJ whole genome shotgun (WGS) entry which is preliminary data.</text>
</comment>
<dbReference type="CDD" id="cd07246">
    <property type="entry name" value="VOC_like"/>
    <property type="match status" value="1"/>
</dbReference>
<dbReference type="Gene3D" id="3.10.180.10">
    <property type="entry name" value="2,3-Dihydroxybiphenyl 1,2-Dioxygenase, domain 1"/>
    <property type="match status" value="1"/>
</dbReference>
<dbReference type="Pfam" id="PF22650">
    <property type="entry name" value="At5g48480-like_C"/>
    <property type="match status" value="1"/>
</dbReference>
<dbReference type="InterPro" id="IPR054576">
    <property type="entry name" value="At5g48480-like_N"/>
</dbReference>
<organism evidence="3 4">
    <name type="scientific">Phaseolus angularis</name>
    <name type="common">Azuki bean</name>
    <name type="synonym">Vigna angularis</name>
    <dbReference type="NCBI Taxonomy" id="3914"/>
    <lineage>
        <taxon>Eukaryota</taxon>
        <taxon>Viridiplantae</taxon>
        <taxon>Streptophyta</taxon>
        <taxon>Embryophyta</taxon>
        <taxon>Tracheophyta</taxon>
        <taxon>Spermatophyta</taxon>
        <taxon>Magnoliopsida</taxon>
        <taxon>eudicotyledons</taxon>
        <taxon>Gunneridae</taxon>
        <taxon>Pentapetalae</taxon>
        <taxon>rosids</taxon>
        <taxon>fabids</taxon>
        <taxon>Fabales</taxon>
        <taxon>Fabaceae</taxon>
        <taxon>Papilionoideae</taxon>
        <taxon>50 kb inversion clade</taxon>
        <taxon>NPAAA clade</taxon>
        <taxon>indigoferoid/millettioid clade</taxon>
        <taxon>Phaseoleae</taxon>
        <taxon>Vigna</taxon>
    </lineage>
</organism>
<dbReference type="PANTHER" id="PTHR34109:SF1">
    <property type="entry name" value="VOC DOMAIN-CONTAINING PROTEIN"/>
    <property type="match status" value="1"/>
</dbReference>
<reference evidence="3 4" key="1">
    <citation type="submission" date="2020-05" db="EMBL/GenBank/DDBJ databases">
        <title>Vigna angularis (adzuki bean) Var. LongXiaoDou No. 4 denovo assembly.</title>
        <authorList>
            <person name="Xiang H."/>
        </authorList>
    </citation>
    <scope>NUCLEOTIDE SEQUENCE [LARGE SCALE GENOMIC DNA]</scope>
    <source>
        <tissue evidence="3">Leaf</tissue>
    </source>
</reference>
<dbReference type="EMBL" id="JABFOF010000002">
    <property type="protein sequence ID" value="KAG2404754.1"/>
    <property type="molecule type" value="Genomic_DNA"/>
</dbReference>
<feature type="domain" description="Glyoxalase At5g48480-like N-terminal" evidence="2">
    <location>
        <begin position="26"/>
        <end position="84"/>
    </location>
</feature>
<feature type="domain" description="Glyoxalase At5g48480-like C-terminal" evidence="1">
    <location>
        <begin position="104"/>
        <end position="152"/>
    </location>
</feature>
<accession>A0A8T0KYJ9</accession>
<evidence type="ECO:0008006" key="5">
    <source>
        <dbReference type="Google" id="ProtNLM"/>
    </source>
</evidence>
<dbReference type="PANTHER" id="PTHR34109">
    <property type="entry name" value="BNAUNNG04460D PROTEIN-RELATED"/>
    <property type="match status" value="1"/>
</dbReference>
<sequence length="165" mass="17026">MAQQDAQNGVTENAAAAVSFLAVKPQLLVEAPKANDAVSFYKAAFDAEEVARALNPKRKADHELPLILSAELKIAGSTIIVADLVDDSASPCCLKAGGNGVVLCLETEDVQGAVAKAVSAGAVVEEEVAEIEGACCGGRVVKVKDPYGFVWLLCSPGKKSVDVEA</sequence>
<proteinExistence type="predicted"/>
<dbReference type="InterPro" id="IPR029068">
    <property type="entry name" value="Glyas_Bleomycin-R_OHBP_Dase"/>
</dbReference>
<protein>
    <recommendedName>
        <fullName evidence="5">VOC domain-containing protein</fullName>
    </recommendedName>
</protein>
<evidence type="ECO:0000313" key="4">
    <source>
        <dbReference type="Proteomes" id="UP000743370"/>
    </source>
</evidence>
<dbReference type="AlphaFoldDB" id="A0A8T0KYJ9"/>
<dbReference type="SUPFAM" id="SSF54593">
    <property type="entry name" value="Glyoxalase/Bleomycin resistance protein/Dihydroxybiphenyl dioxygenase"/>
    <property type="match status" value="1"/>
</dbReference>
<evidence type="ECO:0000259" key="2">
    <source>
        <dbReference type="Pfam" id="PF22656"/>
    </source>
</evidence>
<evidence type="ECO:0000259" key="1">
    <source>
        <dbReference type="Pfam" id="PF22650"/>
    </source>
</evidence>
<dbReference type="Proteomes" id="UP000743370">
    <property type="component" value="Unassembled WGS sequence"/>
</dbReference>
<dbReference type="InterPro" id="IPR054575">
    <property type="entry name" value="At5g48480-like_C"/>
</dbReference>